<feature type="compositionally biased region" description="Low complexity" evidence="1">
    <location>
        <begin position="80"/>
        <end position="91"/>
    </location>
</feature>
<reference evidence="2" key="1">
    <citation type="journal article" date="2020" name="Stud. Mycol.">
        <title>101 Dothideomycetes genomes: a test case for predicting lifestyles and emergence of pathogens.</title>
        <authorList>
            <person name="Haridas S."/>
            <person name="Albert R."/>
            <person name="Binder M."/>
            <person name="Bloem J."/>
            <person name="Labutti K."/>
            <person name="Salamov A."/>
            <person name="Andreopoulos B."/>
            <person name="Baker S."/>
            <person name="Barry K."/>
            <person name="Bills G."/>
            <person name="Bluhm B."/>
            <person name="Cannon C."/>
            <person name="Castanera R."/>
            <person name="Culley D."/>
            <person name="Daum C."/>
            <person name="Ezra D."/>
            <person name="Gonzalez J."/>
            <person name="Henrissat B."/>
            <person name="Kuo A."/>
            <person name="Liang C."/>
            <person name="Lipzen A."/>
            <person name="Lutzoni F."/>
            <person name="Magnuson J."/>
            <person name="Mondo S."/>
            <person name="Nolan M."/>
            <person name="Ohm R."/>
            <person name="Pangilinan J."/>
            <person name="Park H.-J."/>
            <person name="Ramirez L."/>
            <person name="Alfaro M."/>
            <person name="Sun H."/>
            <person name="Tritt A."/>
            <person name="Yoshinaga Y."/>
            <person name="Zwiers L.-H."/>
            <person name="Turgeon B."/>
            <person name="Goodwin S."/>
            <person name="Spatafora J."/>
            <person name="Crous P."/>
            <person name="Grigoriev I."/>
        </authorList>
    </citation>
    <scope>NUCLEOTIDE SEQUENCE</scope>
    <source>
        <strain evidence="2">CBS 130266</strain>
    </source>
</reference>
<dbReference type="AlphaFoldDB" id="A0A9P4TX75"/>
<evidence type="ECO:0008006" key="4">
    <source>
        <dbReference type="Google" id="ProtNLM"/>
    </source>
</evidence>
<evidence type="ECO:0000313" key="3">
    <source>
        <dbReference type="Proteomes" id="UP000800235"/>
    </source>
</evidence>
<protein>
    <recommendedName>
        <fullName evidence="4">DH domain-containing protein</fullName>
    </recommendedName>
</protein>
<sequence>MNGFYDNDDATSIVMLPEEEDKVPARPIAIATVPARTMKRLEEQRMGIPPKAARRLGVDERVHPQRLAHIDEMPQSSDQSSRPNSRASGSSTDSRVKPKKSSLSNGSKAPGVDTLAKASSLDWSQSWVVFWRLSPSEIQRPPHGYSIGLQEMWWKLVQLEENYQHSLEMLHDLIVSTDASLPTCGITPQSIKKLQACHDKHLRRPLQACMVGPWTFDYQAIIKSFQSAHAHLVPLYERYAWDLPLVTFQVAAASGPSTSASRDLLSSVGPGKPTRYTCFRSPLTHVCATFDTVQPLYDGLHKGGPPFSPNYAQSVSPVREQLRSLVASCNRNILLRWDDLRRSNLFGAYPSRDIAHVMKELVFPPSQRRNIALLALSSPTRAVISRADLHWKSKPTDSWSKCHAILLNNYLVLASMSDSKGARQHQVYHLISLKQIATTTMSPAESSDKSSDKSSSKKTKAGKPVYHLYVRTPEYEHILGFATLLHCLEWHEHLDVALRGEMMDMPTGISGASGGFV</sequence>
<keyword evidence="3" id="KW-1185">Reference proteome</keyword>
<dbReference type="Gene3D" id="2.30.29.30">
    <property type="entry name" value="Pleckstrin-homology domain (PH domain)/Phosphotyrosine-binding domain (PTB)"/>
    <property type="match status" value="1"/>
</dbReference>
<proteinExistence type="predicted"/>
<accession>A0A9P4TX75</accession>
<organism evidence="2 3">
    <name type="scientific">Tothia fuscella</name>
    <dbReference type="NCBI Taxonomy" id="1048955"/>
    <lineage>
        <taxon>Eukaryota</taxon>
        <taxon>Fungi</taxon>
        <taxon>Dikarya</taxon>
        <taxon>Ascomycota</taxon>
        <taxon>Pezizomycotina</taxon>
        <taxon>Dothideomycetes</taxon>
        <taxon>Pleosporomycetidae</taxon>
        <taxon>Venturiales</taxon>
        <taxon>Cylindrosympodiaceae</taxon>
        <taxon>Tothia</taxon>
    </lineage>
</organism>
<dbReference type="EMBL" id="MU007042">
    <property type="protein sequence ID" value="KAF2430054.1"/>
    <property type="molecule type" value="Genomic_DNA"/>
</dbReference>
<dbReference type="Proteomes" id="UP000800235">
    <property type="component" value="Unassembled WGS sequence"/>
</dbReference>
<evidence type="ECO:0000313" key="2">
    <source>
        <dbReference type="EMBL" id="KAF2430054.1"/>
    </source>
</evidence>
<name>A0A9P4TX75_9PEZI</name>
<feature type="region of interest" description="Disordered" evidence="1">
    <location>
        <begin position="68"/>
        <end position="111"/>
    </location>
</feature>
<gene>
    <name evidence="2" type="ORF">EJ08DRAFT_259593</name>
</gene>
<dbReference type="OrthoDB" id="5365701at2759"/>
<dbReference type="InterPro" id="IPR011993">
    <property type="entry name" value="PH-like_dom_sf"/>
</dbReference>
<comment type="caution">
    <text evidence="2">The sequence shown here is derived from an EMBL/GenBank/DDBJ whole genome shotgun (WGS) entry which is preliminary data.</text>
</comment>
<evidence type="ECO:0000256" key="1">
    <source>
        <dbReference type="SAM" id="MobiDB-lite"/>
    </source>
</evidence>